<evidence type="ECO:0000259" key="2">
    <source>
        <dbReference type="Pfam" id="PF00266"/>
    </source>
</evidence>
<sequence length="490" mass="53792">MSGRAVVRDASKAPVVLPSGVLDPEGSTYDPSAKPPPFGRALRKFWGFEETYVNVNHGSYGSLPLPVLAQCNRLSLLAEANPDRFHRSTYMPMLADARKQIAELVGAEHDEIVIVPNTTHGLNTILRNIEWRTGDIVLTTTVTYNAVERSVQYLADRAEGPHPTAHTLVLTYPTTHAEIVAALRAKLRALKAAAPAPFDIAPGDSDSDVRAKHNRLVVVLDAIVSVPGAAMPWVEMVRVIREEGAWSVVDAAHSLGQELNINLGEAQPDFWVSNCHKWLYVKRGCAALYVPKRNQHLIKASVPTSHAYPGADLIRETGDTNFVEQHEWTGTQDFIPYLSIPHALAFRKWLGGEDAINGYCHKLAREGGQRLATILGTRVLDASGEATLCMTNVQLPLPVEETGPNANANGVYTPDVRAKLSALFANRFLNKYNTHPGTFFHAGAVWCRISVQVWTEMADFEYVGKALNEICKEARETILGQEVRGEGSKL</sequence>
<reference evidence="3 4" key="1">
    <citation type="submission" date="2021-08" db="EMBL/GenBank/DDBJ databases">
        <title>Draft Genome Sequence of Phanerochaete sordida strain YK-624.</title>
        <authorList>
            <person name="Mori T."/>
            <person name="Dohra H."/>
            <person name="Suzuki T."/>
            <person name="Kawagishi H."/>
            <person name="Hirai H."/>
        </authorList>
    </citation>
    <scope>NUCLEOTIDE SEQUENCE [LARGE SCALE GENOMIC DNA]</scope>
    <source>
        <strain evidence="3 4">YK-624</strain>
    </source>
</reference>
<dbReference type="SUPFAM" id="SSF53383">
    <property type="entry name" value="PLP-dependent transferases"/>
    <property type="match status" value="1"/>
</dbReference>
<dbReference type="InterPro" id="IPR015424">
    <property type="entry name" value="PyrdxlP-dep_Trfase"/>
</dbReference>
<dbReference type="InterPro" id="IPR015421">
    <property type="entry name" value="PyrdxlP-dep_Trfase_major"/>
</dbReference>
<dbReference type="PANTHER" id="PTHR43092">
    <property type="entry name" value="L-CYSTEINE DESULFHYDRASE"/>
    <property type="match status" value="1"/>
</dbReference>
<dbReference type="GO" id="GO:0016740">
    <property type="term" value="F:transferase activity"/>
    <property type="evidence" value="ECO:0007669"/>
    <property type="project" value="UniProtKB-KW"/>
</dbReference>
<dbReference type="Proteomes" id="UP000703269">
    <property type="component" value="Unassembled WGS sequence"/>
</dbReference>
<name>A0A9P3G695_9APHY</name>
<proteinExistence type="predicted"/>
<keyword evidence="4" id="KW-1185">Reference proteome</keyword>
<keyword evidence="3" id="KW-0808">Transferase</keyword>
<keyword evidence="1" id="KW-0663">Pyridoxal phosphate</keyword>
<dbReference type="InterPro" id="IPR000192">
    <property type="entry name" value="Aminotrans_V_dom"/>
</dbReference>
<evidence type="ECO:0000256" key="1">
    <source>
        <dbReference type="ARBA" id="ARBA00022898"/>
    </source>
</evidence>
<feature type="domain" description="Aminotransferase class V" evidence="2">
    <location>
        <begin position="64"/>
        <end position="157"/>
    </location>
</feature>
<accession>A0A9P3G695</accession>
<dbReference type="OrthoDB" id="5978656at2759"/>
<dbReference type="EMBL" id="BPQB01000010">
    <property type="protein sequence ID" value="GJE88634.1"/>
    <property type="molecule type" value="Genomic_DNA"/>
</dbReference>
<evidence type="ECO:0000313" key="3">
    <source>
        <dbReference type="EMBL" id="GJE88634.1"/>
    </source>
</evidence>
<dbReference type="Pfam" id="PF00266">
    <property type="entry name" value="Aminotran_5"/>
    <property type="match status" value="2"/>
</dbReference>
<comment type="caution">
    <text evidence="3">The sequence shown here is derived from an EMBL/GenBank/DDBJ whole genome shotgun (WGS) entry which is preliminary data.</text>
</comment>
<feature type="domain" description="Aminotransferase class V" evidence="2">
    <location>
        <begin position="212"/>
        <end position="389"/>
    </location>
</feature>
<organism evidence="3 4">
    <name type="scientific">Phanerochaete sordida</name>
    <dbReference type="NCBI Taxonomy" id="48140"/>
    <lineage>
        <taxon>Eukaryota</taxon>
        <taxon>Fungi</taxon>
        <taxon>Dikarya</taxon>
        <taxon>Basidiomycota</taxon>
        <taxon>Agaricomycotina</taxon>
        <taxon>Agaricomycetes</taxon>
        <taxon>Polyporales</taxon>
        <taxon>Phanerochaetaceae</taxon>
        <taxon>Phanerochaete</taxon>
    </lineage>
</organism>
<gene>
    <name evidence="3" type="ORF">PsYK624_047170</name>
</gene>
<evidence type="ECO:0000313" key="4">
    <source>
        <dbReference type="Proteomes" id="UP000703269"/>
    </source>
</evidence>
<dbReference type="AlphaFoldDB" id="A0A9P3G695"/>
<protein>
    <submittedName>
        <fullName evidence="3">PLP-dependent transferase</fullName>
    </submittedName>
</protein>
<dbReference type="PANTHER" id="PTHR43092:SF2">
    <property type="entry name" value="HERCYNYLCYSTEINE SULFOXIDE LYASE"/>
    <property type="match status" value="1"/>
</dbReference>
<dbReference type="Gene3D" id="3.40.640.10">
    <property type="entry name" value="Type I PLP-dependent aspartate aminotransferase-like (Major domain)"/>
    <property type="match status" value="1"/>
</dbReference>